<dbReference type="InterPro" id="IPR036188">
    <property type="entry name" value="FAD/NAD-bd_sf"/>
</dbReference>
<evidence type="ECO:0000259" key="3">
    <source>
        <dbReference type="Pfam" id="PF07992"/>
    </source>
</evidence>
<accession>A0A401ZZX5</accession>
<dbReference type="AlphaFoldDB" id="A0A401ZZX5"/>
<keyword evidence="1" id="KW-0285">Flavoprotein</keyword>
<protein>
    <recommendedName>
        <fullName evidence="3">FAD/NAD(P)-binding domain-containing protein</fullName>
    </recommendedName>
</protein>
<evidence type="ECO:0000256" key="2">
    <source>
        <dbReference type="ARBA" id="ARBA00023002"/>
    </source>
</evidence>
<keyword evidence="5" id="KW-1185">Reference proteome</keyword>
<dbReference type="Pfam" id="PF07992">
    <property type="entry name" value="Pyr_redox_2"/>
    <property type="match status" value="1"/>
</dbReference>
<dbReference type="EMBL" id="BIFR01000001">
    <property type="protein sequence ID" value="GCE12440.1"/>
    <property type="molecule type" value="Genomic_DNA"/>
</dbReference>
<dbReference type="Proteomes" id="UP000287352">
    <property type="component" value="Unassembled WGS sequence"/>
</dbReference>
<feature type="domain" description="FAD/NAD(P)-binding" evidence="3">
    <location>
        <begin position="1"/>
        <end position="136"/>
    </location>
</feature>
<dbReference type="InterPro" id="IPR023753">
    <property type="entry name" value="FAD/NAD-binding_dom"/>
</dbReference>
<organism evidence="4 5">
    <name type="scientific">Tengunoibacter tsumagoiensis</name>
    <dbReference type="NCBI Taxonomy" id="2014871"/>
    <lineage>
        <taxon>Bacteria</taxon>
        <taxon>Bacillati</taxon>
        <taxon>Chloroflexota</taxon>
        <taxon>Ktedonobacteria</taxon>
        <taxon>Ktedonobacterales</taxon>
        <taxon>Dictyobacteraceae</taxon>
        <taxon>Tengunoibacter</taxon>
    </lineage>
</organism>
<dbReference type="InterPro" id="IPR050097">
    <property type="entry name" value="Ferredoxin-NADP_redctase_2"/>
</dbReference>
<dbReference type="SUPFAM" id="SSF51905">
    <property type="entry name" value="FAD/NAD(P)-binding domain"/>
    <property type="match status" value="1"/>
</dbReference>
<evidence type="ECO:0000256" key="1">
    <source>
        <dbReference type="ARBA" id="ARBA00022630"/>
    </source>
</evidence>
<evidence type="ECO:0000313" key="4">
    <source>
        <dbReference type="EMBL" id="GCE12440.1"/>
    </source>
</evidence>
<comment type="caution">
    <text evidence="4">The sequence shown here is derived from an EMBL/GenBank/DDBJ whole genome shotgun (WGS) entry which is preliminary data.</text>
</comment>
<dbReference type="PRINTS" id="PR00368">
    <property type="entry name" value="FADPNR"/>
</dbReference>
<dbReference type="Gene3D" id="3.50.50.60">
    <property type="entry name" value="FAD/NAD(P)-binding domain"/>
    <property type="match status" value="2"/>
</dbReference>
<reference evidence="5" key="1">
    <citation type="submission" date="2018-12" db="EMBL/GenBank/DDBJ databases">
        <title>Tengunoibacter tsumagoiensis gen. nov., sp. nov., Dictyobacter kobayashii sp. nov., D. alpinus sp. nov., and D. joshuensis sp. nov. and description of Dictyobacteraceae fam. nov. within the order Ktedonobacterales isolated from Tengu-no-mugimeshi.</title>
        <authorList>
            <person name="Wang C.M."/>
            <person name="Zheng Y."/>
            <person name="Sakai Y."/>
            <person name="Toyoda A."/>
            <person name="Minakuchi Y."/>
            <person name="Abe K."/>
            <person name="Yokota A."/>
            <person name="Yabe S."/>
        </authorList>
    </citation>
    <scope>NUCLEOTIDE SEQUENCE [LARGE SCALE GENOMIC DNA]</scope>
    <source>
        <strain evidence="5">Uno3</strain>
    </source>
</reference>
<dbReference type="GO" id="GO:0016491">
    <property type="term" value="F:oxidoreductase activity"/>
    <property type="evidence" value="ECO:0007669"/>
    <property type="project" value="UniProtKB-KW"/>
</dbReference>
<evidence type="ECO:0000313" key="5">
    <source>
        <dbReference type="Proteomes" id="UP000287352"/>
    </source>
</evidence>
<sequence>MEEALFLTRYARQVTIVHRRSTFRASPILVEKVQQHPSIRFVLENDVVDVLGDDAVEGICIRNTRTGALSQLPVQGVFLAIGHHPNTDLFRGEVQLDDEGYILPVERTMTSIAGVFAAGDVADPYYRQAITAAADGARAAMDARRWLEQHQIEKREPEQETAGSVR</sequence>
<dbReference type="PANTHER" id="PTHR48105">
    <property type="entry name" value="THIOREDOXIN REDUCTASE 1-RELATED-RELATED"/>
    <property type="match status" value="1"/>
</dbReference>
<gene>
    <name evidence="4" type="ORF">KTT_22990</name>
</gene>
<keyword evidence="2" id="KW-0560">Oxidoreductase</keyword>
<name>A0A401ZZX5_9CHLR</name>
<proteinExistence type="predicted"/>